<evidence type="ECO:0000313" key="3">
    <source>
        <dbReference type="EMBL" id="MBS7526125.1"/>
    </source>
</evidence>
<evidence type="ECO:0000256" key="1">
    <source>
        <dbReference type="SAM" id="SignalP"/>
    </source>
</evidence>
<feature type="chain" id="PRO_5047330318" evidence="1">
    <location>
        <begin position="23"/>
        <end position="890"/>
    </location>
</feature>
<dbReference type="EMBL" id="JAHBCL010000007">
    <property type="protein sequence ID" value="MBS7526125.1"/>
    <property type="molecule type" value="Genomic_DNA"/>
</dbReference>
<comment type="caution">
    <text evidence="3">The sequence shown here is derived from an EMBL/GenBank/DDBJ whole genome shotgun (WGS) entry which is preliminary data.</text>
</comment>
<dbReference type="PANTHER" id="PTHR40446:SF2">
    <property type="entry name" value="N-ACETYLGLUCOSAMINE-1-PHOSPHODIESTER ALPHA-N-ACETYLGLUCOSAMINIDASE"/>
    <property type="match status" value="1"/>
</dbReference>
<feature type="domain" description="Phosphodiester glycosidase" evidence="2">
    <location>
        <begin position="203"/>
        <end position="373"/>
    </location>
</feature>
<evidence type="ECO:0000313" key="4">
    <source>
        <dbReference type="Proteomes" id="UP000746471"/>
    </source>
</evidence>
<keyword evidence="1" id="KW-0732">Signal</keyword>
<keyword evidence="3" id="KW-0326">Glycosidase</keyword>
<gene>
    <name evidence="3" type="ORF">KHM83_05515</name>
</gene>
<keyword evidence="4" id="KW-1185">Reference proteome</keyword>
<accession>A0ABS5PLS4</accession>
<dbReference type="Pfam" id="PF09992">
    <property type="entry name" value="NAGPA"/>
    <property type="match status" value="1"/>
</dbReference>
<reference evidence="3 4" key="1">
    <citation type="submission" date="2021-05" db="EMBL/GenBank/DDBJ databases">
        <title>Fusibacter ferrireducens sp. nov., an anaerobic, sulfur- and Fe-reducing bacterium isolated from the mangrove sediment.</title>
        <authorList>
            <person name="Qiu D."/>
        </authorList>
    </citation>
    <scope>NUCLEOTIDE SEQUENCE [LARGE SCALE GENOMIC DNA]</scope>
    <source>
        <strain evidence="3 4">DSM 12116</strain>
    </source>
</reference>
<dbReference type="InterPro" id="IPR018711">
    <property type="entry name" value="NAGPA"/>
</dbReference>
<proteinExistence type="predicted"/>
<evidence type="ECO:0000259" key="2">
    <source>
        <dbReference type="Pfam" id="PF09992"/>
    </source>
</evidence>
<protein>
    <submittedName>
        <fullName evidence="3">Phosphodiester glycosidase family protein</fullName>
    </submittedName>
</protein>
<dbReference type="RefSeq" id="WP_213235909.1">
    <property type="nucleotide sequence ID" value="NZ_JAHBCL010000007.1"/>
</dbReference>
<name>A0ABS5PLS4_9FIRM</name>
<dbReference type="PANTHER" id="PTHR40446">
    <property type="entry name" value="N-ACETYLGLUCOSAMINE-1-PHOSPHODIESTER ALPHA-N-ACETYLGLUCOSAMINIDASE"/>
    <property type="match status" value="1"/>
</dbReference>
<sequence length="890" mass="97290">MNKKWLLLTCLSMLFLQQLTFADYITLYEWRSEPEIIADGVTSQHIQRFTNGGWLNMNLVNVDLTAGAEMTVVTDDYLSERDTLSTLVAQSDEASEIVAAINSDFFDTANNTTMGTLIKDGEVLSTSVGYNEFASFNIAKNGLPFVGYINTPNNTFSNGKTTMKISYINKPYLNYDRTILFNNNWSTVSYGNSIGQDIAEMLVVNDVVKEMRLNGPAFTIPENGYVLASVGTDVSQLLNSFKIGDTIAIHYDVNFNAIDLTIGGGAQILENGTIPTTFSQNISGNNPRTALGIDRDRKKIIMLTVDGRTTSYRGVTQTELAQLLLEFGAYEGINLDGGGSTEMLVKTPWETAANIVNRPSDGAERKMYTGLAVIKNTVTTPVLKQIKIDMASDAVLLGEKLTLKLMGIDENYDMTAIDPAEVKWTVSGLAGTLEDDRFAPTATGVASIQAAYKGFTAQKTVHVYDNGVKIVVEPSVLKLDAGQQKQMQFYIQTADGEKVATSPEALTLVLPDNLGAFDMAMSTFTAGTDGQQGYMTVGFNDLITYVPIGNGTDKALIADFETATGTFLSYPEAVTGKYAELNFPKTGDLGGMLTYDFTTTTDTRAAYMKFNEPIMLPSNTESIGMWAYGDYGNDHWLRGKIIDANGAATNITFARHIDWTGWKYLTADLPDELAAPFTLERIYVVETDVTKQDEGTVVIDDVYAVVGQTITASIPENVTKQKQIADYKIEDGLTKAFTAAYLTQATEPVAELAAASGIVKAAGNGFSAEVKNGIWVMTLNNGGGSIRANDYTQWTKFIQKVTQIESRPVVLMMRDSEIFNDSLEGTLLYRQLGTLVDKGLDVTVLYPTNDDYSVNIKSGIRILNLPNSVEQLNAYTFAVRDKALAFEIVQ</sequence>
<dbReference type="Proteomes" id="UP000746471">
    <property type="component" value="Unassembled WGS sequence"/>
</dbReference>
<feature type="signal peptide" evidence="1">
    <location>
        <begin position="1"/>
        <end position="22"/>
    </location>
</feature>
<keyword evidence="3" id="KW-0378">Hydrolase</keyword>
<dbReference type="GO" id="GO:0016798">
    <property type="term" value="F:hydrolase activity, acting on glycosyl bonds"/>
    <property type="evidence" value="ECO:0007669"/>
    <property type="project" value="UniProtKB-KW"/>
</dbReference>
<organism evidence="3 4">
    <name type="scientific">Fusibacter paucivorans</name>
    <dbReference type="NCBI Taxonomy" id="76009"/>
    <lineage>
        <taxon>Bacteria</taxon>
        <taxon>Bacillati</taxon>
        <taxon>Bacillota</taxon>
        <taxon>Clostridia</taxon>
        <taxon>Eubacteriales</taxon>
        <taxon>Eubacteriales Family XII. Incertae Sedis</taxon>
        <taxon>Fusibacter</taxon>
    </lineage>
</organism>